<dbReference type="EMBL" id="UINC01142329">
    <property type="protein sequence ID" value="SVD30602.1"/>
    <property type="molecule type" value="Genomic_DNA"/>
</dbReference>
<organism evidence="2">
    <name type="scientific">marine metagenome</name>
    <dbReference type="NCBI Taxonomy" id="408172"/>
    <lineage>
        <taxon>unclassified sequences</taxon>
        <taxon>metagenomes</taxon>
        <taxon>ecological metagenomes</taxon>
    </lineage>
</organism>
<protein>
    <recommendedName>
        <fullName evidence="1">SnoaL-like domain-containing protein</fullName>
    </recommendedName>
</protein>
<gene>
    <name evidence="2" type="ORF">METZ01_LOCUS383456</name>
</gene>
<accession>A0A382U985</accession>
<evidence type="ECO:0000313" key="2">
    <source>
        <dbReference type="EMBL" id="SVD30602.1"/>
    </source>
</evidence>
<dbReference type="Gene3D" id="3.10.450.50">
    <property type="match status" value="1"/>
</dbReference>
<proteinExistence type="predicted"/>
<dbReference type="AlphaFoldDB" id="A0A382U985"/>
<dbReference type="Pfam" id="PF13474">
    <property type="entry name" value="SnoaL_3"/>
    <property type="match status" value="1"/>
</dbReference>
<dbReference type="SUPFAM" id="SSF54427">
    <property type="entry name" value="NTF2-like"/>
    <property type="match status" value="1"/>
</dbReference>
<dbReference type="InterPro" id="IPR032710">
    <property type="entry name" value="NTF2-like_dom_sf"/>
</dbReference>
<evidence type="ECO:0000259" key="1">
    <source>
        <dbReference type="Pfam" id="PF13474"/>
    </source>
</evidence>
<dbReference type="InterPro" id="IPR037401">
    <property type="entry name" value="SnoaL-like"/>
</dbReference>
<sequence>MTINKDIENIIYSIFDAFKAGNTKAIEDHLHEQATVWDIFTPELINGKNELATFHQRDQEQKTARGQLTINIAQPIIKVTGPLAIALYYLDFSYQEPNPISGKVRITDVFILEDNEWKITHHHEGIVPEKNA</sequence>
<name>A0A382U985_9ZZZZ</name>
<reference evidence="2" key="1">
    <citation type="submission" date="2018-05" db="EMBL/GenBank/DDBJ databases">
        <authorList>
            <person name="Lanie J.A."/>
            <person name="Ng W.-L."/>
            <person name="Kazmierczak K.M."/>
            <person name="Andrzejewski T.M."/>
            <person name="Davidsen T.M."/>
            <person name="Wayne K.J."/>
            <person name="Tettelin H."/>
            <person name="Glass J.I."/>
            <person name="Rusch D."/>
            <person name="Podicherti R."/>
            <person name="Tsui H.-C.T."/>
            <person name="Winkler M.E."/>
        </authorList>
    </citation>
    <scope>NUCLEOTIDE SEQUENCE</scope>
</reference>
<feature type="domain" description="SnoaL-like" evidence="1">
    <location>
        <begin position="7"/>
        <end position="124"/>
    </location>
</feature>